<name>A0A0E9SY91_ANGAN</name>
<accession>A0A0E9SY91</accession>
<proteinExistence type="predicted"/>
<sequence length="10" mass="1159">MANTEEYSKS</sequence>
<protein>
    <submittedName>
        <fullName evidence="1">Uncharacterized protein</fullName>
    </submittedName>
</protein>
<evidence type="ECO:0000313" key="1">
    <source>
        <dbReference type="EMBL" id="JAH46304.1"/>
    </source>
</evidence>
<reference evidence="1" key="1">
    <citation type="submission" date="2014-11" db="EMBL/GenBank/DDBJ databases">
        <authorList>
            <person name="Amaro Gonzalez C."/>
        </authorList>
    </citation>
    <scope>NUCLEOTIDE SEQUENCE</scope>
</reference>
<dbReference type="EMBL" id="GBXM01062273">
    <property type="protein sequence ID" value="JAH46304.1"/>
    <property type="molecule type" value="Transcribed_RNA"/>
</dbReference>
<organism evidence="1">
    <name type="scientific">Anguilla anguilla</name>
    <name type="common">European freshwater eel</name>
    <name type="synonym">Muraena anguilla</name>
    <dbReference type="NCBI Taxonomy" id="7936"/>
    <lineage>
        <taxon>Eukaryota</taxon>
        <taxon>Metazoa</taxon>
        <taxon>Chordata</taxon>
        <taxon>Craniata</taxon>
        <taxon>Vertebrata</taxon>
        <taxon>Euteleostomi</taxon>
        <taxon>Actinopterygii</taxon>
        <taxon>Neopterygii</taxon>
        <taxon>Teleostei</taxon>
        <taxon>Anguilliformes</taxon>
        <taxon>Anguillidae</taxon>
        <taxon>Anguilla</taxon>
    </lineage>
</organism>
<reference evidence="1" key="2">
    <citation type="journal article" date="2015" name="Fish Shellfish Immunol.">
        <title>Early steps in the European eel (Anguilla anguilla)-Vibrio vulnificus interaction in the gills: Role of the RtxA13 toxin.</title>
        <authorList>
            <person name="Callol A."/>
            <person name="Pajuelo D."/>
            <person name="Ebbesson L."/>
            <person name="Teles M."/>
            <person name="MacKenzie S."/>
            <person name="Amaro C."/>
        </authorList>
    </citation>
    <scope>NUCLEOTIDE SEQUENCE</scope>
</reference>